<reference evidence="4" key="2">
    <citation type="submission" date="2020-09" db="EMBL/GenBank/DDBJ databases">
        <authorList>
            <person name="Wu Z."/>
        </authorList>
    </citation>
    <scope>NUCLEOTIDE SEQUENCE</scope>
    <source>
        <strain evidence="4">SC17</strain>
    </source>
</reference>
<evidence type="ECO:0000256" key="2">
    <source>
        <dbReference type="ARBA" id="ARBA00023239"/>
    </source>
</evidence>
<evidence type="ECO:0000313" key="4">
    <source>
        <dbReference type="EMBL" id="MBD0834767.1"/>
    </source>
</evidence>
<dbReference type="Gene3D" id="1.50.10.100">
    <property type="entry name" value="Chondroitin AC/alginate lyase"/>
    <property type="match status" value="1"/>
</dbReference>
<name>A0A8J6UAU4_9FLAO</name>
<proteinExistence type="predicted"/>
<dbReference type="InterPro" id="IPR008397">
    <property type="entry name" value="Alginate_lyase_dom"/>
</dbReference>
<reference evidence="4" key="1">
    <citation type="journal article" date="2013" name="Int. J. Syst. Evol. Microbiol.">
        <title>Aestuariibaculum suncheonense gen. nov., sp. nov., a marine bacterium of the family Flavobacteriaceae isolated from a tidal flat and emended descriptions of the genera Gaetbulibacter and Tamlana.</title>
        <authorList>
            <person name="Jeong S.H."/>
            <person name="Park M.S."/>
            <person name="Jin H.M."/>
            <person name="Lee K."/>
            <person name="Park W."/>
            <person name="Jeon C.O."/>
        </authorList>
    </citation>
    <scope>NUCLEOTIDE SEQUENCE</scope>
    <source>
        <strain evidence="4">SC17</strain>
    </source>
</reference>
<dbReference type="GO" id="GO:0016829">
    <property type="term" value="F:lyase activity"/>
    <property type="evidence" value="ECO:0007669"/>
    <property type="project" value="UniProtKB-KW"/>
</dbReference>
<dbReference type="SUPFAM" id="SSF48230">
    <property type="entry name" value="Chondroitin AC/alginate lyase"/>
    <property type="match status" value="1"/>
</dbReference>
<dbReference type="EMBL" id="JACVXC010000001">
    <property type="protein sequence ID" value="MBD0834767.1"/>
    <property type="molecule type" value="Genomic_DNA"/>
</dbReference>
<dbReference type="InterPro" id="IPR008929">
    <property type="entry name" value="Chondroitin_lyas"/>
</dbReference>
<comment type="caution">
    <text evidence="4">The sequence shown here is derived from an EMBL/GenBank/DDBJ whole genome shotgun (WGS) entry which is preliminary data.</text>
</comment>
<feature type="domain" description="Alginate lyase" evidence="3">
    <location>
        <begin position="56"/>
        <end position="325"/>
    </location>
</feature>
<evidence type="ECO:0000259" key="3">
    <source>
        <dbReference type="Pfam" id="PF05426"/>
    </source>
</evidence>
<protein>
    <submittedName>
        <fullName evidence="4">Alginate lyase family protein</fullName>
    </submittedName>
</protein>
<dbReference type="GO" id="GO:0042597">
    <property type="term" value="C:periplasmic space"/>
    <property type="evidence" value="ECO:0007669"/>
    <property type="project" value="InterPro"/>
</dbReference>
<evidence type="ECO:0000256" key="1">
    <source>
        <dbReference type="ARBA" id="ARBA00022729"/>
    </source>
</evidence>
<keyword evidence="5" id="KW-1185">Reference proteome</keyword>
<dbReference type="Proteomes" id="UP000602057">
    <property type="component" value="Unassembled WGS sequence"/>
</dbReference>
<dbReference type="RefSeq" id="WP_188215223.1">
    <property type="nucleotide sequence ID" value="NZ_BAABGH010000004.1"/>
</dbReference>
<keyword evidence="1" id="KW-0732">Signal</keyword>
<dbReference type="Pfam" id="PF05426">
    <property type="entry name" value="Alginate_lyase"/>
    <property type="match status" value="1"/>
</dbReference>
<accession>A0A8J6UAU4</accession>
<keyword evidence="2 4" id="KW-0456">Lyase</keyword>
<sequence>MKSIHILFLVLISFLFCSCGKRSFDLKAIEKERILNKVNNFIDIRPVTVADSFCIRSAGTRNDFYSEGDYWWPNPEDPNVPYIRRDGISNPDNFKAHRRAIIRLNHIAGCLASAYILSDDNMYLKQIVPHLEAWFVNPETKMNPNLLYAQAIQGKTTGRGIGIIDTVHLVEVALAVEILEKASILNGNQLNIIKQWFDDYKNWLIEHPFGKEERDNGNNHSVCWAVQIAAFSRLVNDEANLNYCKTFYKKNLLPNQMASNGSFPKELNRTKPFGYSLFNLDAMSNLCQLLSTKNDNLFEYKTEDGRSLELGLQFLYPFINNKSDWPYKEDVMCFDNWPVRQSALLFGGKCYKNKDYLELWEDLEAEFEHEEIERNMPVKYPLLWFSRNY</sequence>
<evidence type="ECO:0000313" key="5">
    <source>
        <dbReference type="Proteomes" id="UP000602057"/>
    </source>
</evidence>
<gene>
    <name evidence="4" type="ORF">ICJ84_04925</name>
</gene>
<organism evidence="4 5">
    <name type="scientific">Aestuariibaculum suncheonense</name>
    <dbReference type="NCBI Taxonomy" id="1028745"/>
    <lineage>
        <taxon>Bacteria</taxon>
        <taxon>Pseudomonadati</taxon>
        <taxon>Bacteroidota</taxon>
        <taxon>Flavobacteriia</taxon>
        <taxon>Flavobacteriales</taxon>
        <taxon>Flavobacteriaceae</taxon>
    </lineage>
</organism>
<dbReference type="AlphaFoldDB" id="A0A8J6UAU4"/>
<dbReference type="PROSITE" id="PS51257">
    <property type="entry name" value="PROKAR_LIPOPROTEIN"/>
    <property type="match status" value="1"/>
</dbReference>